<organism evidence="9 10">
    <name type="scientific">Porites lobata</name>
    <dbReference type="NCBI Taxonomy" id="104759"/>
    <lineage>
        <taxon>Eukaryota</taxon>
        <taxon>Metazoa</taxon>
        <taxon>Cnidaria</taxon>
        <taxon>Anthozoa</taxon>
        <taxon>Hexacorallia</taxon>
        <taxon>Scleractinia</taxon>
        <taxon>Fungiina</taxon>
        <taxon>Poritidae</taxon>
        <taxon>Porites</taxon>
    </lineage>
</organism>
<dbReference type="InterPro" id="IPR027806">
    <property type="entry name" value="HARBI1_dom"/>
</dbReference>
<feature type="domain" description="DDE Tnp4" evidence="8">
    <location>
        <begin position="150"/>
        <end position="210"/>
    </location>
</feature>
<dbReference type="PANTHER" id="PTHR22930:SF85">
    <property type="entry name" value="GH03217P-RELATED"/>
    <property type="match status" value="1"/>
</dbReference>
<evidence type="ECO:0000313" key="9">
    <source>
        <dbReference type="EMBL" id="CAH3159175.1"/>
    </source>
</evidence>
<keyword evidence="4" id="KW-0540">Nuclease</keyword>
<dbReference type="PANTHER" id="PTHR22930">
    <property type="match status" value="1"/>
</dbReference>
<protein>
    <recommendedName>
        <fullName evidence="8">DDE Tnp4 domain-containing protein</fullName>
    </recommendedName>
</protein>
<comment type="similarity">
    <text evidence="3">Belongs to the HARBI1 family.</text>
</comment>
<reference evidence="9 10" key="1">
    <citation type="submission" date="2022-05" db="EMBL/GenBank/DDBJ databases">
        <authorList>
            <consortium name="Genoscope - CEA"/>
            <person name="William W."/>
        </authorList>
    </citation>
    <scope>NUCLEOTIDE SEQUENCE [LARGE SCALE GENOMIC DNA]</scope>
</reference>
<keyword evidence="7" id="KW-0539">Nucleus</keyword>
<accession>A0ABN8Q8Y2</accession>
<evidence type="ECO:0000256" key="5">
    <source>
        <dbReference type="ARBA" id="ARBA00022723"/>
    </source>
</evidence>
<evidence type="ECO:0000256" key="6">
    <source>
        <dbReference type="ARBA" id="ARBA00022801"/>
    </source>
</evidence>
<gene>
    <name evidence="9" type="ORF">PLOB_00003511</name>
</gene>
<evidence type="ECO:0000256" key="1">
    <source>
        <dbReference type="ARBA" id="ARBA00001968"/>
    </source>
</evidence>
<comment type="cofactor">
    <cofactor evidence="1">
        <name>a divalent metal cation</name>
        <dbReference type="ChEBI" id="CHEBI:60240"/>
    </cofactor>
</comment>
<dbReference type="Proteomes" id="UP001159405">
    <property type="component" value="Unassembled WGS sequence"/>
</dbReference>
<keyword evidence="6" id="KW-0378">Hydrolase</keyword>
<evidence type="ECO:0000256" key="2">
    <source>
        <dbReference type="ARBA" id="ARBA00004123"/>
    </source>
</evidence>
<dbReference type="Pfam" id="PF13359">
    <property type="entry name" value="DDE_Tnp_4"/>
    <property type="match status" value="1"/>
</dbReference>
<name>A0ABN8Q8Y2_9CNID</name>
<proteinExistence type="inferred from homology"/>
<evidence type="ECO:0000256" key="3">
    <source>
        <dbReference type="ARBA" id="ARBA00006958"/>
    </source>
</evidence>
<keyword evidence="5" id="KW-0479">Metal-binding</keyword>
<sequence length="232" mass="26149">MDCDVFIALADEIRPYRQPGRSPRGLDVLSVEKQLALTLYFLKDQGSLSMTANAFGIARCTVSVIVRKVCDVIARVLGPKYIKLLSTEQQMKDIVKGMEDKYGFPQAFGCVGGTHIAINQPTENPHDYFSYKQKYTLNELLPGYDKVSITLLGDPAYPLLPYCIKEYPHARTNKEVIFNNMLRSARNAIKCAFGRCKARRQILNKRIDMGLVFSHPLFMPVLSCTTSVKCKI</sequence>
<dbReference type="InterPro" id="IPR045249">
    <property type="entry name" value="HARBI1-like"/>
</dbReference>
<keyword evidence="10" id="KW-1185">Reference proteome</keyword>
<evidence type="ECO:0000256" key="4">
    <source>
        <dbReference type="ARBA" id="ARBA00022722"/>
    </source>
</evidence>
<dbReference type="EMBL" id="CALNXK010000113">
    <property type="protein sequence ID" value="CAH3159175.1"/>
    <property type="molecule type" value="Genomic_DNA"/>
</dbReference>
<evidence type="ECO:0000259" key="8">
    <source>
        <dbReference type="Pfam" id="PF13359"/>
    </source>
</evidence>
<comment type="subcellular location">
    <subcellularLocation>
        <location evidence="2">Nucleus</location>
    </subcellularLocation>
</comment>
<comment type="caution">
    <text evidence="9">The sequence shown here is derived from an EMBL/GenBank/DDBJ whole genome shotgun (WGS) entry which is preliminary data.</text>
</comment>
<evidence type="ECO:0000313" key="10">
    <source>
        <dbReference type="Proteomes" id="UP001159405"/>
    </source>
</evidence>
<evidence type="ECO:0000256" key="7">
    <source>
        <dbReference type="ARBA" id="ARBA00023242"/>
    </source>
</evidence>